<dbReference type="HAMAP" id="MF_00479">
    <property type="entry name" value="RsxG_RnfG"/>
    <property type="match status" value="1"/>
</dbReference>
<keyword evidence="6" id="KW-0472">Membrane</keyword>
<comment type="cofactor">
    <cofactor evidence="6">
        <name>FMN</name>
        <dbReference type="ChEBI" id="CHEBI:58210"/>
    </cofactor>
</comment>
<comment type="function">
    <text evidence="6">Part of a membrane-bound complex that couples electron transfer with translocation of ions across the membrane.</text>
</comment>
<feature type="modified residue" description="FMN phosphoryl threonine" evidence="6">
    <location>
        <position position="163"/>
    </location>
</feature>
<dbReference type="NCBIfam" id="TIGR01947">
    <property type="entry name" value="rnfG"/>
    <property type="match status" value="1"/>
</dbReference>
<feature type="compositionally biased region" description="Polar residues" evidence="7">
    <location>
        <begin position="204"/>
        <end position="218"/>
    </location>
</feature>
<evidence type="ECO:0000256" key="1">
    <source>
        <dbReference type="ARBA" id="ARBA00022448"/>
    </source>
</evidence>
<dbReference type="EMBL" id="JADIMB010000079">
    <property type="protein sequence ID" value="MBO8471244.1"/>
    <property type="molecule type" value="Genomic_DNA"/>
</dbReference>
<dbReference type="GO" id="GO:0022900">
    <property type="term" value="P:electron transport chain"/>
    <property type="evidence" value="ECO:0007669"/>
    <property type="project" value="UniProtKB-UniRule"/>
</dbReference>
<comment type="similarity">
    <text evidence="6">Belongs to the RnfG family.</text>
</comment>
<evidence type="ECO:0000313" key="11">
    <source>
        <dbReference type="Proteomes" id="UP000823603"/>
    </source>
</evidence>
<evidence type="ECO:0000256" key="5">
    <source>
        <dbReference type="ARBA" id="ARBA00022982"/>
    </source>
</evidence>
<evidence type="ECO:0000313" key="10">
    <source>
        <dbReference type="EMBL" id="MBO8471244.1"/>
    </source>
</evidence>
<keyword evidence="8" id="KW-0732">Signal</keyword>
<comment type="subunit">
    <text evidence="6">The complex is composed of six subunits: RnfA, RnfB, RnfC, RnfD, RnfE and RnfG.</text>
</comment>
<keyword evidence="6" id="KW-1003">Cell membrane</keyword>
<dbReference type="Proteomes" id="UP000823603">
    <property type="component" value="Unassembled WGS sequence"/>
</dbReference>
<keyword evidence="4 6" id="KW-0288">FMN</keyword>
<protein>
    <recommendedName>
        <fullName evidence="6">Ion-translocating oxidoreductase complex subunit G</fullName>
        <ecNumber evidence="6">7.-.-.-</ecNumber>
    </recommendedName>
    <alternativeName>
        <fullName evidence="6">Rnf electron transport complex subunit G</fullName>
    </alternativeName>
</protein>
<dbReference type="GO" id="GO:0009055">
    <property type="term" value="F:electron transfer activity"/>
    <property type="evidence" value="ECO:0007669"/>
    <property type="project" value="InterPro"/>
</dbReference>
<name>A0A9D9NFB0_9BACT</name>
<evidence type="ECO:0000256" key="4">
    <source>
        <dbReference type="ARBA" id="ARBA00022643"/>
    </source>
</evidence>
<evidence type="ECO:0000256" key="3">
    <source>
        <dbReference type="ARBA" id="ARBA00022630"/>
    </source>
</evidence>
<feature type="region of interest" description="Disordered" evidence="7">
    <location>
        <begin position="185"/>
        <end position="218"/>
    </location>
</feature>
<keyword evidence="5 6" id="KW-0249">Electron transport</keyword>
<feature type="signal peptide" evidence="8">
    <location>
        <begin position="1"/>
        <end position="26"/>
    </location>
</feature>
<dbReference type="EC" id="7.-.-.-" evidence="6"/>
<feature type="chain" id="PRO_5039194011" description="Ion-translocating oxidoreductase complex subunit G" evidence="8">
    <location>
        <begin position="27"/>
        <end position="218"/>
    </location>
</feature>
<proteinExistence type="inferred from homology"/>
<dbReference type="GO" id="GO:0010181">
    <property type="term" value="F:FMN binding"/>
    <property type="evidence" value="ECO:0007669"/>
    <property type="project" value="InterPro"/>
</dbReference>
<keyword evidence="6" id="KW-1278">Translocase</keyword>
<dbReference type="Pfam" id="PF04205">
    <property type="entry name" value="FMN_bind"/>
    <property type="match status" value="1"/>
</dbReference>
<dbReference type="AlphaFoldDB" id="A0A9D9NFB0"/>
<dbReference type="InterPro" id="IPR010209">
    <property type="entry name" value="Ion_transpt_RnfG/RsxG"/>
</dbReference>
<evidence type="ECO:0000256" key="7">
    <source>
        <dbReference type="SAM" id="MobiDB-lite"/>
    </source>
</evidence>
<keyword evidence="3 6" id="KW-0285">Flavoprotein</keyword>
<gene>
    <name evidence="6" type="primary">rnfG</name>
    <name evidence="10" type="ORF">IAB82_05545</name>
</gene>
<organism evidence="10 11">
    <name type="scientific">Candidatus Cryptobacteroides faecavium</name>
    <dbReference type="NCBI Taxonomy" id="2840762"/>
    <lineage>
        <taxon>Bacteria</taxon>
        <taxon>Pseudomonadati</taxon>
        <taxon>Bacteroidota</taxon>
        <taxon>Bacteroidia</taxon>
        <taxon>Bacteroidales</taxon>
        <taxon>Candidatus Cryptobacteroides</taxon>
    </lineage>
</organism>
<evidence type="ECO:0000256" key="8">
    <source>
        <dbReference type="SAM" id="SignalP"/>
    </source>
</evidence>
<keyword evidence="1 6" id="KW-0813">Transport</keyword>
<dbReference type="SMART" id="SM00900">
    <property type="entry name" value="FMN_bind"/>
    <property type="match status" value="1"/>
</dbReference>
<sequence length="218" mass="22291">MAVKSSFKNMVLCLLVICLVSSALLAVVYAVTKAPIDAAAAAKTNNAIAQVVPEFDGTPELAQINVGGTDYTYYKVSKDGSVAGYAIIASGSGFSGPVTLMVGVTADGIVYNTTVLSQAETPGLGAKCTDPAFAGQFRNFNPAEKVLKVKKDGGDVDAITASTITSRAYVSAIQTALDVFGTITTGSQPDGASGASPLHATMEYENTSETDNGGQSNE</sequence>
<reference evidence="10" key="1">
    <citation type="submission" date="2020-10" db="EMBL/GenBank/DDBJ databases">
        <authorList>
            <person name="Gilroy R."/>
        </authorList>
    </citation>
    <scope>NUCLEOTIDE SEQUENCE</scope>
    <source>
        <strain evidence="10">B2-22910</strain>
    </source>
</reference>
<keyword evidence="2 6" id="KW-0597">Phosphoprotein</keyword>
<accession>A0A9D9NFB0</accession>
<comment type="caution">
    <text evidence="10">The sequence shown here is derived from an EMBL/GenBank/DDBJ whole genome shotgun (WGS) entry which is preliminary data.</text>
</comment>
<dbReference type="GO" id="GO:0005886">
    <property type="term" value="C:plasma membrane"/>
    <property type="evidence" value="ECO:0007669"/>
    <property type="project" value="UniProtKB-SubCell"/>
</dbReference>
<comment type="subcellular location">
    <subcellularLocation>
        <location evidence="6">Cell membrane</location>
        <topology evidence="6">Single-pass membrane protein</topology>
    </subcellularLocation>
</comment>
<reference evidence="10" key="2">
    <citation type="journal article" date="2021" name="PeerJ">
        <title>Extensive microbial diversity within the chicken gut microbiome revealed by metagenomics and culture.</title>
        <authorList>
            <person name="Gilroy R."/>
            <person name="Ravi A."/>
            <person name="Getino M."/>
            <person name="Pursley I."/>
            <person name="Horton D.L."/>
            <person name="Alikhan N.F."/>
            <person name="Baker D."/>
            <person name="Gharbi K."/>
            <person name="Hall N."/>
            <person name="Watson M."/>
            <person name="Adriaenssens E.M."/>
            <person name="Foster-Nyarko E."/>
            <person name="Jarju S."/>
            <person name="Secka A."/>
            <person name="Antonio M."/>
            <person name="Oren A."/>
            <person name="Chaudhuri R.R."/>
            <person name="La Ragione R."/>
            <person name="Hildebrand F."/>
            <person name="Pallen M.J."/>
        </authorList>
    </citation>
    <scope>NUCLEOTIDE SEQUENCE</scope>
    <source>
        <strain evidence="10">B2-22910</strain>
    </source>
</reference>
<keyword evidence="6" id="KW-1133">Transmembrane helix</keyword>
<dbReference type="PIRSF" id="PIRSF006091">
    <property type="entry name" value="E_trnsport_RnfG"/>
    <property type="match status" value="1"/>
</dbReference>
<dbReference type="PANTHER" id="PTHR36118">
    <property type="entry name" value="ION-TRANSLOCATING OXIDOREDUCTASE COMPLEX SUBUNIT G"/>
    <property type="match status" value="1"/>
</dbReference>
<evidence type="ECO:0000259" key="9">
    <source>
        <dbReference type="SMART" id="SM00900"/>
    </source>
</evidence>
<evidence type="ECO:0000256" key="2">
    <source>
        <dbReference type="ARBA" id="ARBA00022553"/>
    </source>
</evidence>
<dbReference type="InterPro" id="IPR007329">
    <property type="entry name" value="FMN-bd"/>
</dbReference>
<evidence type="ECO:0000256" key="6">
    <source>
        <dbReference type="HAMAP-Rule" id="MF_00479"/>
    </source>
</evidence>
<feature type="domain" description="FMN-binding" evidence="9">
    <location>
        <begin position="93"/>
        <end position="180"/>
    </location>
</feature>
<keyword evidence="6" id="KW-0812">Transmembrane</keyword>
<dbReference type="PANTHER" id="PTHR36118:SF1">
    <property type="entry name" value="ION-TRANSLOCATING OXIDOREDUCTASE COMPLEX SUBUNIT G"/>
    <property type="match status" value="1"/>
</dbReference>